<proteinExistence type="predicted"/>
<accession>A0A3G9G4N6</accession>
<dbReference type="InterPro" id="IPR006311">
    <property type="entry name" value="TAT_signal"/>
</dbReference>
<keyword evidence="1" id="KW-0732">Signal</keyword>
<protein>
    <submittedName>
        <fullName evidence="3">Autotransporter with beta-domain</fullName>
    </submittedName>
</protein>
<feature type="domain" description="Autotransporter" evidence="2">
    <location>
        <begin position="778"/>
        <end position="1054"/>
    </location>
</feature>
<name>A0A3G9G4N6_9CAUL</name>
<dbReference type="RefSeq" id="WP_126420259.1">
    <property type="nucleotide sequence ID" value="NZ_AP018827.1"/>
</dbReference>
<dbReference type="PROSITE" id="PS51208">
    <property type="entry name" value="AUTOTRANSPORTER"/>
    <property type="match status" value="1"/>
</dbReference>
<dbReference type="EMBL" id="AP018827">
    <property type="protein sequence ID" value="BBF80023.1"/>
    <property type="molecule type" value="Genomic_DNA"/>
</dbReference>
<feature type="signal peptide" evidence="1">
    <location>
        <begin position="1"/>
        <end position="26"/>
    </location>
</feature>
<dbReference type="Proteomes" id="UP000278756">
    <property type="component" value="Chromosome 1"/>
</dbReference>
<reference evidence="4" key="1">
    <citation type="journal article" date="2017" name="Biotechnol. Biofuels">
        <title>Evaluation of environmental bacterial communities as a factor affecting the growth of duckweed Lemna minor.</title>
        <authorList>
            <person name="Ishizawa H."/>
            <person name="Kuroda M."/>
            <person name="Morikawa M."/>
            <person name="Ike M."/>
        </authorList>
    </citation>
    <scope>NUCLEOTIDE SEQUENCE [LARGE SCALE GENOMIC DNA]</scope>
    <source>
        <strain evidence="4">M6</strain>
    </source>
</reference>
<evidence type="ECO:0000313" key="3">
    <source>
        <dbReference type="EMBL" id="BBF80023.1"/>
    </source>
</evidence>
<organism evidence="3 4">
    <name type="scientific">Asticcacaulis excentricus</name>
    <dbReference type="NCBI Taxonomy" id="78587"/>
    <lineage>
        <taxon>Bacteria</taxon>
        <taxon>Pseudomonadati</taxon>
        <taxon>Pseudomonadota</taxon>
        <taxon>Alphaproteobacteria</taxon>
        <taxon>Caulobacterales</taxon>
        <taxon>Caulobacteraceae</taxon>
        <taxon>Asticcacaulis</taxon>
    </lineage>
</organism>
<gene>
    <name evidence="3" type="ORF">EM6_0601</name>
</gene>
<evidence type="ECO:0000313" key="4">
    <source>
        <dbReference type="Proteomes" id="UP000278756"/>
    </source>
</evidence>
<dbReference type="InterPro" id="IPR036709">
    <property type="entry name" value="Autotransporte_beta_dom_sf"/>
</dbReference>
<dbReference type="PROSITE" id="PS51318">
    <property type="entry name" value="TAT"/>
    <property type="match status" value="1"/>
</dbReference>
<dbReference type="OrthoDB" id="7613961at2"/>
<dbReference type="SUPFAM" id="SSF103515">
    <property type="entry name" value="Autotransporter"/>
    <property type="match status" value="1"/>
</dbReference>
<dbReference type="AlphaFoldDB" id="A0A3G9G4N6"/>
<evidence type="ECO:0000256" key="1">
    <source>
        <dbReference type="SAM" id="SignalP"/>
    </source>
</evidence>
<feature type="chain" id="PRO_5017958623" evidence="1">
    <location>
        <begin position="27"/>
        <end position="1054"/>
    </location>
</feature>
<evidence type="ECO:0000259" key="2">
    <source>
        <dbReference type="PROSITE" id="PS51208"/>
    </source>
</evidence>
<dbReference type="SMART" id="SM00869">
    <property type="entry name" value="Autotransporter"/>
    <property type="match status" value="1"/>
</dbReference>
<dbReference type="InterPro" id="IPR005546">
    <property type="entry name" value="Autotransporte_beta"/>
</dbReference>
<reference evidence="4" key="2">
    <citation type="journal article" date="2017" name="Plant Physiol. Biochem.">
        <title>Differential oxidative and antioxidative response of duckweed Lemna minor toward plant growth promoting/inhibiting bacteria.</title>
        <authorList>
            <person name="Ishizawa H."/>
            <person name="Kuroda M."/>
            <person name="Morikawa M."/>
            <person name="Ike M."/>
        </authorList>
    </citation>
    <scope>NUCLEOTIDE SEQUENCE [LARGE SCALE GENOMIC DNA]</scope>
    <source>
        <strain evidence="4">M6</strain>
    </source>
</reference>
<sequence length="1054" mass="109407">MRHPRRSLLLSATALALVFATPAALATTTVSTATTTPLQTATANSGGADDIDVTDAATITLTGGTALTVNSNNTLVLNGVVEMSSSDSGATGVLIDGARTTSLDLSGTITVTDDYTAEDEDDDDIVDGVFAEGTNRYGVRATGLLTGNADIDSTITVHGNQSAAILFEKGQVGDFLFDGTISVLGDDARGIALRGSQTGQVYLSGSIYTQGKDAQAVELSGTINGALVIDASVTNTGYRYTSISEDYLDLLDADDLYQARAAVQVSNTVSGGVLINAAVTSEDDTNTDENGNGITDTEEGTASIAQYGSAPALLIGSDTQAITLGAIAYNDTATDDYSGRTYGLDIRGSVAAHGVYEGVDATAAQIAGLGYDVYVTNGIGLSGSVSASAYEATATGLALRSGAQVGTLNLSGSLSASTTTTNSHTAYGLDISSGAILNTLKIETGGALTAFGYGTTANATALRDTSNTLTSLLINGSISAGITPGDEDEDDVTDTAVNRAVAIDLSANSVGTTIELVNAHLDDDDYALPYITGDVKLGSGNDTLRVSNGYIYGNIDFGAGSNSLTIEEEGIVLGKLTGAGTVAVDVANGRLGLSAGSQLTLSSLHVGSESELYLGLSTADPTRPLLINTGTTVFDDGAALYLTLDKIIQTPTRFTLMTGKNIDFGTLDFADMEEQVPWLYKSTLTTGTANDGLYADFRLRTQSESGLSVTEYSALGAVLTAAATDDDTTNTLLAATTESGFVSTYAAFLPDFSGETLLSLSRGREALTRSIEKQSILPGVGETHYWLQEEGYQITRERGQTLGFKTTGFSFAGGIERGLGYGQAVGLFTSYTAATPKDTYATAYETSSAADFTVGGYWRLENGGLKAWLSAGVGGTFFETERQMVGSANTLTARAKWNGYSLSGSTGASYRATLGPISVKPLVSIDYYTLKEDARDESGGGSAFDLSIDERQSHIATASALLSFGRGDRTALLQPEFWVGYRNNFSVTVDDTVARFAGGDAFTLSAGDVKGGAPVIGMRMMAGNEYGYVALEAEGEKYSEYSNYKLSLRTGFKF</sequence>
<dbReference type="Pfam" id="PF03797">
    <property type="entry name" value="Autotransporter"/>
    <property type="match status" value="1"/>
</dbReference>